<protein>
    <submittedName>
        <fullName evidence="1">Uncharacterized protein</fullName>
    </submittedName>
</protein>
<evidence type="ECO:0000313" key="1">
    <source>
        <dbReference type="EMBL" id="KUI59105.1"/>
    </source>
</evidence>
<evidence type="ECO:0000313" key="2">
    <source>
        <dbReference type="Proteomes" id="UP000078576"/>
    </source>
</evidence>
<dbReference type="AlphaFoldDB" id="A0A194V565"/>
<accession>A0A194V565</accession>
<organism evidence="1 2">
    <name type="scientific">Cytospora mali</name>
    <name type="common">Apple Valsa canker fungus</name>
    <name type="synonym">Valsa mali</name>
    <dbReference type="NCBI Taxonomy" id="578113"/>
    <lineage>
        <taxon>Eukaryota</taxon>
        <taxon>Fungi</taxon>
        <taxon>Dikarya</taxon>
        <taxon>Ascomycota</taxon>
        <taxon>Pezizomycotina</taxon>
        <taxon>Sordariomycetes</taxon>
        <taxon>Sordariomycetidae</taxon>
        <taxon>Diaporthales</taxon>
        <taxon>Cytosporaceae</taxon>
        <taxon>Cytospora</taxon>
    </lineage>
</organism>
<gene>
    <name evidence="1" type="ORF">VP1G_11120</name>
</gene>
<name>A0A194V565_CYTMA</name>
<sequence length="90" mass="10061">MATLLRNSLLMQDLTTWSTRLSLFMQDFFTSDDDIAARGRPCELGFGDQEPVPSGQGFAASYVDPESFHFCFATYIGLERMPISMNPVAE</sequence>
<reference evidence="2" key="1">
    <citation type="submission" date="2014-12" db="EMBL/GenBank/DDBJ databases">
        <title>Genome Sequence of Valsa Canker Pathogens Uncovers a Specific Adaption of Colonization on Woody Bark.</title>
        <authorList>
            <person name="Yin Z."/>
            <person name="Liu H."/>
            <person name="Gao X."/>
            <person name="Li Z."/>
            <person name="Song N."/>
            <person name="Ke X."/>
            <person name="Dai Q."/>
            <person name="Wu Y."/>
            <person name="Sun Y."/>
            <person name="Xu J.-R."/>
            <person name="Kang Z.K."/>
            <person name="Wang L."/>
            <person name="Huang L."/>
        </authorList>
    </citation>
    <scope>NUCLEOTIDE SEQUENCE [LARGE SCALE GENOMIC DNA]</scope>
    <source>
        <strain evidence="2">SXYL134</strain>
    </source>
</reference>
<keyword evidence="2" id="KW-1185">Reference proteome</keyword>
<dbReference type="Proteomes" id="UP000078576">
    <property type="component" value="Unassembled WGS sequence"/>
</dbReference>
<proteinExistence type="predicted"/>
<dbReference type="EMBL" id="KN714724">
    <property type="protein sequence ID" value="KUI59105.1"/>
    <property type="molecule type" value="Genomic_DNA"/>
</dbReference>